<feature type="transmembrane region" description="Helical" evidence="2">
    <location>
        <begin position="186"/>
        <end position="207"/>
    </location>
</feature>
<evidence type="ECO:0000256" key="2">
    <source>
        <dbReference type="SAM" id="Phobius"/>
    </source>
</evidence>
<evidence type="ECO:0000313" key="3">
    <source>
        <dbReference type="EMBL" id="KAF7291411.1"/>
    </source>
</evidence>
<dbReference type="RefSeq" id="XP_037214533.1">
    <property type="nucleotide sequence ID" value="XM_037369327.1"/>
</dbReference>
<sequence>MGLRVSLQRAPADSITQIRTETLMLPVASNTSGWATASSEWGETFLTPMPMTPLPAPQTVVVEYQLFPGFPSLMTWWRLGVATTAAGGSAPVTTDTTTSPATPGRSQTVPDVPTPTNSDSETAVVSKSRSVPRDSQTTANGIVISSSGPLISLSAGLLSPPSPAAPSPRPSASPATHNHRPGTGPVVGIVLGAIAGAILLVLVILGLRRRALRRQANQQTSFEPAPQAENMQITPRGTRILAPPPSENGSLARVVAEAQAGMLRKISSVRHGMRPADPIVPGVPPAGRDAAEALPSEILQHVQTMAARMAFVEAQLRIINAVGGQEMEAPPEYSTS</sequence>
<comment type="caution">
    <text evidence="3">The sequence shown here is derived from an EMBL/GenBank/DDBJ whole genome shotgun (WGS) entry which is preliminary data.</text>
</comment>
<protein>
    <recommendedName>
        <fullName evidence="5">Transmembrane protein</fullName>
    </recommendedName>
</protein>
<keyword evidence="2" id="KW-0472">Membrane</keyword>
<feature type="compositionally biased region" description="Pro residues" evidence="1">
    <location>
        <begin position="160"/>
        <end position="171"/>
    </location>
</feature>
<dbReference type="Proteomes" id="UP000636479">
    <property type="component" value="Unassembled WGS sequence"/>
</dbReference>
<evidence type="ECO:0000313" key="4">
    <source>
        <dbReference type="Proteomes" id="UP000636479"/>
    </source>
</evidence>
<accession>A0A8H6S295</accession>
<dbReference type="EMBL" id="JACAZF010000013">
    <property type="protein sequence ID" value="KAF7291411.1"/>
    <property type="molecule type" value="Genomic_DNA"/>
</dbReference>
<gene>
    <name evidence="3" type="ORF">MIND_01285700</name>
</gene>
<keyword evidence="2" id="KW-0812">Transmembrane</keyword>
<feature type="region of interest" description="Disordered" evidence="1">
    <location>
        <begin position="86"/>
        <end position="142"/>
    </location>
</feature>
<proteinExistence type="predicted"/>
<keyword evidence="4" id="KW-1185">Reference proteome</keyword>
<feature type="region of interest" description="Disordered" evidence="1">
    <location>
        <begin position="155"/>
        <end position="180"/>
    </location>
</feature>
<evidence type="ECO:0000256" key="1">
    <source>
        <dbReference type="SAM" id="MobiDB-lite"/>
    </source>
</evidence>
<evidence type="ECO:0008006" key="5">
    <source>
        <dbReference type="Google" id="ProtNLM"/>
    </source>
</evidence>
<feature type="compositionally biased region" description="Polar residues" evidence="1">
    <location>
        <begin position="105"/>
        <end position="140"/>
    </location>
</feature>
<dbReference type="AlphaFoldDB" id="A0A8H6S295"/>
<dbReference type="GeneID" id="59351843"/>
<name>A0A8H6S295_9AGAR</name>
<feature type="compositionally biased region" description="Low complexity" evidence="1">
    <location>
        <begin position="87"/>
        <end position="104"/>
    </location>
</feature>
<organism evidence="3 4">
    <name type="scientific">Mycena indigotica</name>
    <dbReference type="NCBI Taxonomy" id="2126181"/>
    <lineage>
        <taxon>Eukaryota</taxon>
        <taxon>Fungi</taxon>
        <taxon>Dikarya</taxon>
        <taxon>Basidiomycota</taxon>
        <taxon>Agaricomycotina</taxon>
        <taxon>Agaricomycetes</taxon>
        <taxon>Agaricomycetidae</taxon>
        <taxon>Agaricales</taxon>
        <taxon>Marasmiineae</taxon>
        <taxon>Mycenaceae</taxon>
        <taxon>Mycena</taxon>
    </lineage>
</organism>
<reference evidence="3" key="1">
    <citation type="submission" date="2020-05" db="EMBL/GenBank/DDBJ databases">
        <title>Mycena genomes resolve the evolution of fungal bioluminescence.</title>
        <authorList>
            <person name="Tsai I.J."/>
        </authorList>
    </citation>
    <scope>NUCLEOTIDE SEQUENCE</scope>
    <source>
        <strain evidence="3">171206Taipei</strain>
    </source>
</reference>
<keyword evidence="2" id="KW-1133">Transmembrane helix</keyword>